<protein>
    <submittedName>
        <fullName evidence="1">Uncharacterized protein</fullName>
    </submittedName>
</protein>
<dbReference type="Proteomes" id="UP000070544">
    <property type="component" value="Unassembled WGS sequence"/>
</dbReference>
<keyword evidence="2" id="KW-1185">Reference proteome</keyword>
<organism evidence="1 2">
    <name type="scientific">Gonapodya prolifera (strain JEL478)</name>
    <name type="common">Monoblepharis prolifera</name>
    <dbReference type="NCBI Taxonomy" id="1344416"/>
    <lineage>
        <taxon>Eukaryota</taxon>
        <taxon>Fungi</taxon>
        <taxon>Fungi incertae sedis</taxon>
        <taxon>Chytridiomycota</taxon>
        <taxon>Chytridiomycota incertae sedis</taxon>
        <taxon>Monoblepharidomycetes</taxon>
        <taxon>Monoblepharidales</taxon>
        <taxon>Gonapodyaceae</taxon>
        <taxon>Gonapodya</taxon>
    </lineage>
</organism>
<proteinExistence type="predicted"/>
<sequence>MMCQGTTSKNHWEARIVGGVALSEDVLFENICSFAATSNYFKKTKNCANFRHLQFVRVLVYTHCIRIVAAEICPNPFITSPPSRRFSESSRTPIPSDFRYRPSRLAHSTAYSLLRSPNLLMRQPFPETMRLHASRFLLSPVSFALSWAPRQRAIALVV</sequence>
<dbReference type="EMBL" id="KQ965787">
    <property type="protein sequence ID" value="KXS12519.1"/>
    <property type="molecule type" value="Genomic_DNA"/>
</dbReference>
<dbReference type="AlphaFoldDB" id="A0A139A775"/>
<reference evidence="1 2" key="1">
    <citation type="journal article" date="2015" name="Genome Biol. Evol.">
        <title>Phylogenomic analyses indicate that early fungi evolved digesting cell walls of algal ancestors of land plants.</title>
        <authorList>
            <person name="Chang Y."/>
            <person name="Wang S."/>
            <person name="Sekimoto S."/>
            <person name="Aerts A.L."/>
            <person name="Choi C."/>
            <person name="Clum A."/>
            <person name="LaButti K.M."/>
            <person name="Lindquist E.A."/>
            <person name="Yee Ngan C."/>
            <person name="Ohm R.A."/>
            <person name="Salamov A.A."/>
            <person name="Grigoriev I.V."/>
            <person name="Spatafora J.W."/>
            <person name="Berbee M.L."/>
        </authorList>
    </citation>
    <scope>NUCLEOTIDE SEQUENCE [LARGE SCALE GENOMIC DNA]</scope>
    <source>
        <strain evidence="1 2">JEL478</strain>
    </source>
</reference>
<gene>
    <name evidence="1" type="ORF">M427DRAFT_395051</name>
</gene>
<accession>A0A139A775</accession>
<evidence type="ECO:0000313" key="1">
    <source>
        <dbReference type="EMBL" id="KXS12519.1"/>
    </source>
</evidence>
<name>A0A139A775_GONPJ</name>
<evidence type="ECO:0000313" key="2">
    <source>
        <dbReference type="Proteomes" id="UP000070544"/>
    </source>
</evidence>